<dbReference type="EMBL" id="BAVB01000392">
    <property type="protein sequence ID" value="GAE52981.1"/>
    <property type="molecule type" value="Genomic_DNA"/>
</dbReference>
<organism evidence="1 2">
    <name type="scientific">Xanthomonas arboricola pv. pruni str. MAFF 311562</name>
    <dbReference type="NCBI Taxonomy" id="1414836"/>
    <lineage>
        <taxon>Bacteria</taxon>
        <taxon>Pseudomonadati</taxon>
        <taxon>Pseudomonadota</taxon>
        <taxon>Gammaproteobacteria</taxon>
        <taxon>Lysobacterales</taxon>
        <taxon>Lysobacteraceae</taxon>
        <taxon>Xanthomonas</taxon>
    </lineage>
</organism>
<accession>W4S901</accession>
<gene>
    <name evidence="1" type="ORF">XPU_4513</name>
</gene>
<dbReference type="Proteomes" id="UP000019143">
    <property type="component" value="Unassembled WGS sequence"/>
</dbReference>
<dbReference type="AlphaFoldDB" id="W4S901"/>
<evidence type="ECO:0000313" key="1">
    <source>
        <dbReference type="EMBL" id="GAE52981.1"/>
    </source>
</evidence>
<sequence length="236" mass="26588">MVLELLAPLLLWIVCRHAFATRADRKAAWLIGLCALVAVVGWKDWGHEAWARDSFQVQQPAMGEPAASTVLLVGDEPQSWRVPLLPRQARYIGVATNIAETDQYRQRVRTLIAERPQLYAMLGAARDKQQLRIDRMNRWAQQLGWSVQPQCTRLRWLIARGLRAELDASQPGRCVLNIAKGRALDIAAADHAVREAAQQRLAAYGLTLDPARCRTLSSHVGQADYPYQFCELTRPD</sequence>
<protein>
    <submittedName>
        <fullName evidence="1">Membrane protein</fullName>
    </submittedName>
</protein>
<proteinExistence type="predicted"/>
<evidence type="ECO:0000313" key="2">
    <source>
        <dbReference type="Proteomes" id="UP000019143"/>
    </source>
</evidence>
<name>W4S901_9XANT</name>
<reference evidence="1 2" key="1">
    <citation type="submission" date="2014-01" db="EMBL/GenBank/DDBJ databases">
        <title>Genome sequence and analysis of Xanthomonas arboricola pv. pruni.</title>
        <authorList>
            <person name="Fujikawa T."/>
            <person name="Nakazono-Nagaoka E."/>
        </authorList>
    </citation>
    <scope>NUCLEOTIDE SEQUENCE [LARGE SCALE GENOMIC DNA]</scope>
    <source>
        <strain evidence="2">MAFF 311562</strain>
    </source>
</reference>
<comment type="caution">
    <text evidence="1">The sequence shown here is derived from an EMBL/GenBank/DDBJ whole genome shotgun (WGS) entry which is preliminary data.</text>
</comment>